<keyword evidence="1" id="KW-1133">Transmembrane helix</keyword>
<accession>A0A2G9H3L1</accession>
<feature type="transmembrane region" description="Helical" evidence="1">
    <location>
        <begin position="36"/>
        <end position="55"/>
    </location>
</feature>
<organism evidence="2 3">
    <name type="scientific">Handroanthus impetiginosus</name>
    <dbReference type="NCBI Taxonomy" id="429701"/>
    <lineage>
        <taxon>Eukaryota</taxon>
        <taxon>Viridiplantae</taxon>
        <taxon>Streptophyta</taxon>
        <taxon>Embryophyta</taxon>
        <taxon>Tracheophyta</taxon>
        <taxon>Spermatophyta</taxon>
        <taxon>Magnoliopsida</taxon>
        <taxon>eudicotyledons</taxon>
        <taxon>Gunneridae</taxon>
        <taxon>Pentapetalae</taxon>
        <taxon>asterids</taxon>
        <taxon>lamiids</taxon>
        <taxon>Lamiales</taxon>
        <taxon>Bignoniaceae</taxon>
        <taxon>Crescentiina</taxon>
        <taxon>Tabebuia alliance</taxon>
        <taxon>Handroanthus</taxon>
    </lineage>
</organism>
<dbReference type="EMBL" id="NKXS01002793">
    <property type="protein sequence ID" value="PIN12093.1"/>
    <property type="molecule type" value="Genomic_DNA"/>
</dbReference>
<proteinExistence type="predicted"/>
<reference evidence="3" key="1">
    <citation type="journal article" date="2018" name="Gigascience">
        <title>Genome assembly of the Pink Ipe (Handroanthus impetiginosus, Bignoniaceae), a highly valued, ecologically keystone Neotropical timber forest tree.</title>
        <authorList>
            <person name="Silva-Junior O.B."/>
            <person name="Grattapaglia D."/>
            <person name="Novaes E."/>
            <person name="Collevatti R.G."/>
        </authorList>
    </citation>
    <scope>NUCLEOTIDE SEQUENCE [LARGE SCALE GENOMIC DNA]</scope>
    <source>
        <strain evidence="3">cv. UFG-1</strain>
    </source>
</reference>
<name>A0A2G9H3L1_9LAMI</name>
<evidence type="ECO:0000313" key="3">
    <source>
        <dbReference type="Proteomes" id="UP000231279"/>
    </source>
</evidence>
<evidence type="ECO:0000313" key="2">
    <source>
        <dbReference type="EMBL" id="PIN12093.1"/>
    </source>
</evidence>
<gene>
    <name evidence="2" type="ORF">CDL12_15293</name>
</gene>
<evidence type="ECO:0000256" key="1">
    <source>
        <dbReference type="SAM" id="Phobius"/>
    </source>
</evidence>
<keyword evidence="3" id="KW-1185">Reference proteome</keyword>
<sequence>MQFFIQRTFHLEVCTGVQLALPIVVLIALYCKGDLVMGFLNCELEASICFLCCFVTLVSRRALLVVFVGLVLEHQCLVWVERGESLTSTLAEAKRFLKYF</sequence>
<dbReference type="AlphaFoldDB" id="A0A2G9H3L1"/>
<keyword evidence="1" id="KW-0472">Membrane</keyword>
<dbReference type="Proteomes" id="UP000231279">
    <property type="component" value="Unassembled WGS sequence"/>
</dbReference>
<keyword evidence="1" id="KW-0812">Transmembrane</keyword>
<protein>
    <submittedName>
        <fullName evidence="2">Uncharacterized protein</fullName>
    </submittedName>
</protein>
<feature type="transmembrane region" description="Helical" evidence="1">
    <location>
        <begin position="9"/>
        <end position="30"/>
    </location>
</feature>
<comment type="caution">
    <text evidence="2">The sequence shown here is derived from an EMBL/GenBank/DDBJ whole genome shotgun (WGS) entry which is preliminary data.</text>
</comment>